<dbReference type="NCBIfam" id="TIGR02532">
    <property type="entry name" value="IV_pilin_GFxxxE"/>
    <property type="match status" value="1"/>
</dbReference>
<feature type="transmembrane region" description="Helical" evidence="5">
    <location>
        <begin position="6"/>
        <end position="29"/>
    </location>
</feature>
<dbReference type="InterPro" id="IPR012902">
    <property type="entry name" value="N_methyl_site"/>
</dbReference>
<protein>
    <submittedName>
        <fullName evidence="6">N-terminal cleavage protein</fullName>
    </submittedName>
</protein>
<organism evidence="6 7">
    <name type="scientific">Thermosipho melanesiensis</name>
    <dbReference type="NCBI Taxonomy" id="46541"/>
    <lineage>
        <taxon>Bacteria</taxon>
        <taxon>Thermotogati</taxon>
        <taxon>Thermotogota</taxon>
        <taxon>Thermotogae</taxon>
        <taxon>Thermotogales</taxon>
        <taxon>Fervidobacteriaceae</taxon>
        <taxon>Thermosipho</taxon>
    </lineage>
</organism>
<keyword evidence="5" id="KW-0812">Transmembrane</keyword>
<evidence type="ECO:0000256" key="3">
    <source>
        <dbReference type="ARBA" id="ARBA00022764"/>
    </source>
</evidence>
<gene>
    <name evidence="6" type="ORF">BW47_04815</name>
</gene>
<evidence type="ECO:0000256" key="4">
    <source>
        <dbReference type="ARBA" id="ARBA00023237"/>
    </source>
</evidence>
<dbReference type="Pfam" id="PF07963">
    <property type="entry name" value="N_methyl"/>
    <property type="match status" value="1"/>
</dbReference>
<dbReference type="InterPro" id="IPR045584">
    <property type="entry name" value="Pilin-like"/>
</dbReference>
<dbReference type="Proteomes" id="UP000185490">
    <property type="component" value="Chromosome"/>
</dbReference>
<keyword evidence="4" id="KW-0998">Cell outer membrane</keyword>
<keyword evidence="5" id="KW-1133">Transmembrane helix</keyword>
<evidence type="ECO:0000313" key="7">
    <source>
        <dbReference type="Proteomes" id="UP000185490"/>
    </source>
</evidence>
<evidence type="ECO:0000313" key="6">
    <source>
        <dbReference type="EMBL" id="APT73881.1"/>
    </source>
</evidence>
<sequence>MVKTGFTLLEILIVLVILSVLFGIGYVSFETVYRNISTESRLSGISQNLFFFLVEARRGAVLKDTIYCIKFNGGKFYSFVDEDLDGNSDNGKKSEISLEESMEVYVNGNKVENFEIYTYDAFFLKKSGNTLITEYSNLEIEIKYKDRTKVIKIENSLPKILE</sequence>
<accession>A0ABM6GEE6</accession>
<dbReference type="RefSeq" id="WP_012057119.1">
    <property type="nucleotide sequence ID" value="NZ_CP007389.1"/>
</dbReference>
<keyword evidence="7" id="KW-1185">Reference proteome</keyword>
<dbReference type="EMBL" id="CP007389">
    <property type="protein sequence ID" value="APT73881.1"/>
    <property type="molecule type" value="Genomic_DNA"/>
</dbReference>
<proteinExistence type="predicted"/>
<keyword evidence="5" id="KW-0472">Membrane</keyword>
<comment type="subcellular location">
    <subcellularLocation>
        <location evidence="1">Cell outer membrane</location>
        <topology evidence="1">Single-pass membrane protein</topology>
    </subcellularLocation>
    <subcellularLocation>
        <location evidence="2">Periplasm</location>
    </subcellularLocation>
</comment>
<evidence type="ECO:0000256" key="2">
    <source>
        <dbReference type="ARBA" id="ARBA00004418"/>
    </source>
</evidence>
<keyword evidence="3" id="KW-0574">Periplasm</keyword>
<evidence type="ECO:0000256" key="1">
    <source>
        <dbReference type="ARBA" id="ARBA00004203"/>
    </source>
</evidence>
<dbReference type="SUPFAM" id="SSF54523">
    <property type="entry name" value="Pili subunits"/>
    <property type="match status" value="1"/>
</dbReference>
<reference evidence="6 7" key="1">
    <citation type="submission" date="2014-02" db="EMBL/GenBank/DDBJ databases">
        <title>Diversity of Thermotogales isolates from hydrothermal vents.</title>
        <authorList>
            <person name="Haverkamp T.H.A."/>
            <person name="Lossouarn J."/>
            <person name="Geslin C."/>
            <person name="Nesbo C.L."/>
        </authorList>
    </citation>
    <scope>NUCLEOTIDE SEQUENCE [LARGE SCALE GENOMIC DNA]</scope>
    <source>
        <strain evidence="6 7">431</strain>
    </source>
</reference>
<evidence type="ECO:0000256" key="5">
    <source>
        <dbReference type="SAM" id="Phobius"/>
    </source>
</evidence>
<name>A0ABM6GEE6_9BACT</name>